<reference evidence="1 2" key="1">
    <citation type="journal article" date="2021" name="Commun. Biol.">
        <title>The genome of Shorea leprosula (Dipterocarpaceae) highlights the ecological relevance of drought in aseasonal tropical rainforests.</title>
        <authorList>
            <person name="Ng K.K.S."/>
            <person name="Kobayashi M.J."/>
            <person name="Fawcett J.A."/>
            <person name="Hatakeyama M."/>
            <person name="Paape T."/>
            <person name="Ng C.H."/>
            <person name="Ang C.C."/>
            <person name="Tnah L.H."/>
            <person name="Lee C.T."/>
            <person name="Nishiyama T."/>
            <person name="Sese J."/>
            <person name="O'Brien M.J."/>
            <person name="Copetti D."/>
            <person name="Mohd Noor M.I."/>
            <person name="Ong R.C."/>
            <person name="Putra M."/>
            <person name="Sireger I.Z."/>
            <person name="Indrioko S."/>
            <person name="Kosugi Y."/>
            <person name="Izuno A."/>
            <person name="Isagi Y."/>
            <person name="Lee S.L."/>
            <person name="Shimizu K.K."/>
        </authorList>
    </citation>
    <scope>NUCLEOTIDE SEQUENCE [LARGE SCALE GENOMIC DNA]</scope>
    <source>
        <strain evidence="1">214</strain>
    </source>
</reference>
<protein>
    <submittedName>
        <fullName evidence="1">Uncharacterized protein</fullName>
    </submittedName>
</protein>
<dbReference type="Proteomes" id="UP001054252">
    <property type="component" value="Unassembled WGS sequence"/>
</dbReference>
<name>A0AAV5HTD2_9ROSI</name>
<proteinExistence type="predicted"/>
<evidence type="ECO:0000313" key="2">
    <source>
        <dbReference type="Proteomes" id="UP001054252"/>
    </source>
</evidence>
<gene>
    <name evidence="1" type="ORF">SLEP1_g3020</name>
</gene>
<comment type="caution">
    <text evidence="1">The sequence shown here is derived from an EMBL/GenBank/DDBJ whole genome shotgun (WGS) entry which is preliminary data.</text>
</comment>
<evidence type="ECO:0000313" key="1">
    <source>
        <dbReference type="EMBL" id="GKU88799.1"/>
    </source>
</evidence>
<sequence length="118" mass="12852">MEKGEQAANWSEGVEDLVASGDMQSALSFLENLISKLQVPDDSAKMTALDLQLASTLCDLANLYSFIGFSLKSDELHTHASLIRERSQSSCEIKNDSKEDYLLCPSIGILCRCCSSVA</sequence>
<keyword evidence="2" id="KW-1185">Reference proteome</keyword>
<accession>A0AAV5HTD2</accession>
<organism evidence="1 2">
    <name type="scientific">Rubroshorea leprosula</name>
    <dbReference type="NCBI Taxonomy" id="152421"/>
    <lineage>
        <taxon>Eukaryota</taxon>
        <taxon>Viridiplantae</taxon>
        <taxon>Streptophyta</taxon>
        <taxon>Embryophyta</taxon>
        <taxon>Tracheophyta</taxon>
        <taxon>Spermatophyta</taxon>
        <taxon>Magnoliopsida</taxon>
        <taxon>eudicotyledons</taxon>
        <taxon>Gunneridae</taxon>
        <taxon>Pentapetalae</taxon>
        <taxon>rosids</taxon>
        <taxon>malvids</taxon>
        <taxon>Malvales</taxon>
        <taxon>Dipterocarpaceae</taxon>
        <taxon>Rubroshorea</taxon>
    </lineage>
</organism>
<dbReference type="AlphaFoldDB" id="A0AAV5HTD2"/>
<dbReference type="EMBL" id="BPVZ01000003">
    <property type="protein sequence ID" value="GKU88799.1"/>
    <property type="molecule type" value="Genomic_DNA"/>
</dbReference>